<dbReference type="CDD" id="cd03135">
    <property type="entry name" value="GATase1_DJ-1"/>
    <property type="match status" value="1"/>
</dbReference>
<dbReference type="PANTHER" id="PTHR48094">
    <property type="entry name" value="PROTEIN/NUCLEIC ACID DEGLYCASE DJ-1-RELATED"/>
    <property type="match status" value="1"/>
</dbReference>
<accession>A0A9D2R8P9</accession>
<dbReference type="Gene3D" id="3.40.50.880">
    <property type="match status" value="1"/>
</dbReference>
<reference evidence="2" key="2">
    <citation type="submission" date="2021-04" db="EMBL/GenBank/DDBJ databases">
        <authorList>
            <person name="Gilroy R."/>
        </authorList>
    </citation>
    <scope>NUCLEOTIDE SEQUENCE</scope>
    <source>
        <strain evidence="2">ChiGjej3B3-11674</strain>
    </source>
</reference>
<dbReference type="SUPFAM" id="SSF52317">
    <property type="entry name" value="Class I glutamine amidotransferase-like"/>
    <property type="match status" value="1"/>
</dbReference>
<dbReference type="InterPro" id="IPR050325">
    <property type="entry name" value="Prot/Nucl_acid_deglycase"/>
</dbReference>
<evidence type="ECO:0000259" key="1">
    <source>
        <dbReference type="Pfam" id="PF01965"/>
    </source>
</evidence>
<dbReference type="AlphaFoldDB" id="A0A9D2R8P9"/>
<dbReference type="NCBIfam" id="TIGR01383">
    <property type="entry name" value="not_thiJ"/>
    <property type="match status" value="1"/>
</dbReference>
<organism evidence="2 3">
    <name type="scientific">Candidatus Mediterraneibacter tabaqchaliae</name>
    <dbReference type="NCBI Taxonomy" id="2838689"/>
    <lineage>
        <taxon>Bacteria</taxon>
        <taxon>Bacillati</taxon>
        <taxon>Bacillota</taxon>
        <taxon>Clostridia</taxon>
        <taxon>Lachnospirales</taxon>
        <taxon>Lachnospiraceae</taxon>
        <taxon>Mediterraneibacter</taxon>
    </lineage>
</organism>
<dbReference type="GO" id="GO:0005737">
    <property type="term" value="C:cytoplasm"/>
    <property type="evidence" value="ECO:0007669"/>
    <property type="project" value="TreeGrafter"/>
</dbReference>
<evidence type="ECO:0000313" key="3">
    <source>
        <dbReference type="Proteomes" id="UP000823897"/>
    </source>
</evidence>
<name>A0A9D2R8P9_9FIRM</name>
<dbReference type="PANTHER" id="PTHR48094:SF12">
    <property type="entry name" value="PARKINSON DISEASE PROTEIN 7 HOMOLOG"/>
    <property type="match status" value="1"/>
</dbReference>
<dbReference type="InterPro" id="IPR029062">
    <property type="entry name" value="Class_I_gatase-like"/>
</dbReference>
<dbReference type="Proteomes" id="UP000823897">
    <property type="component" value="Unassembled WGS sequence"/>
</dbReference>
<reference evidence="2" key="1">
    <citation type="journal article" date="2021" name="PeerJ">
        <title>Extensive microbial diversity within the chicken gut microbiome revealed by metagenomics and culture.</title>
        <authorList>
            <person name="Gilroy R."/>
            <person name="Ravi A."/>
            <person name="Getino M."/>
            <person name="Pursley I."/>
            <person name="Horton D.L."/>
            <person name="Alikhan N.F."/>
            <person name="Baker D."/>
            <person name="Gharbi K."/>
            <person name="Hall N."/>
            <person name="Watson M."/>
            <person name="Adriaenssens E.M."/>
            <person name="Foster-Nyarko E."/>
            <person name="Jarju S."/>
            <person name="Secka A."/>
            <person name="Antonio M."/>
            <person name="Oren A."/>
            <person name="Chaudhuri R.R."/>
            <person name="La Ragione R."/>
            <person name="Hildebrand F."/>
            <person name="Pallen M.J."/>
        </authorList>
    </citation>
    <scope>NUCLEOTIDE SEQUENCE</scope>
    <source>
        <strain evidence="2">ChiGjej3B3-11674</strain>
    </source>
</reference>
<feature type="domain" description="DJ-1/PfpI" evidence="1">
    <location>
        <begin position="2"/>
        <end position="163"/>
    </location>
</feature>
<dbReference type="InterPro" id="IPR002818">
    <property type="entry name" value="DJ-1/PfpI"/>
</dbReference>
<evidence type="ECO:0000313" key="2">
    <source>
        <dbReference type="EMBL" id="HJD34786.1"/>
    </source>
</evidence>
<comment type="caution">
    <text evidence="2">The sequence shown here is derived from an EMBL/GenBank/DDBJ whole genome shotgun (WGS) entry which is preliminary data.</text>
</comment>
<protein>
    <submittedName>
        <fullName evidence="2">DJ-1/PfpI family protein</fullName>
    </submittedName>
</protein>
<gene>
    <name evidence="2" type="ORF">H9911_09645</name>
</gene>
<proteinExistence type="predicted"/>
<dbReference type="Pfam" id="PF01965">
    <property type="entry name" value="DJ-1_PfpI"/>
    <property type="match status" value="1"/>
</dbReference>
<sequence>MKKVCVFLADGFEEIEGLTVVDILRRAGIETETVSVMGRKEISGSHGITVLADLLFEEASMEDTDMLVLPGGMPGTLNLKAHEGLRELLCDFDGRGKLIAAICAAPSILSGLGMLRGRKACAYPSFEAELDCGEVQSQPVVTDGHITTGRGMGAAIPFALRLTALLEGDEKAEEIRESIVYEA</sequence>
<dbReference type="EMBL" id="DWUV01000186">
    <property type="protein sequence ID" value="HJD34786.1"/>
    <property type="molecule type" value="Genomic_DNA"/>
</dbReference>
<dbReference type="InterPro" id="IPR006287">
    <property type="entry name" value="DJ-1"/>
</dbReference>